<dbReference type="EMBL" id="CP041742">
    <property type="protein sequence ID" value="QDQ73775.1"/>
    <property type="molecule type" value="Genomic_DNA"/>
</dbReference>
<evidence type="ECO:0000313" key="1">
    <source>
        <dbReference type="EMBL" id="QDQ73775.1"/>
    </source>
</evidence>
<accession>A0A516V5H7</accession>
<organism evidence="1 2">
    <name type="scientific">Pseudoluteimonas lycopersici</name>
    <dbReference type="NCBI Taxonomy" id="1324796"/>
    <lineage>
        <taxon>Bacteria</taxon>
        <taxon>Pseudomonadati</taxon>
        <taxon>Pseudomonadota</taxon>
        <taxon>Gammaproteobacteria</taxon>
        <taxon>Lysobacterales</taxon>
        <taxon>Lysobacteraceae</taxon>
        <taxon>Pseudoluteimonas</taxon>
    </lineage>
</organism>
<dbReference type="OrthoDB" id="6063089at2"/>
<protein>
    <submittedName>
        <fullName evidence="1">Uncharacterized protein</fullName>
    </submittedName>
</protein>
<dbReference type="AlphaFoldDB" id="A0A516V5H7"/>
<gene>
    <name evidence="1" type="ORF">FNZ56_07755</name>
</gene>
<keyword evidence="2" id="KW-1185">Reference proteome</keyword>
<dbReference type="RefSeq" id="WP_143879287.1">
    <property type="nucleotide sequence ID" value="NZ_CP041742.1"/>
</dbReference>
<dbReference type="Proteomes" id="UP000315891">
    <property type="component" value="Chromosome"/>
</dbReference>
<evidence type="ECO:0000313" key="2">
    <source>
        <dbReference type="Proteomes" id="UP000315891"/>
    </source>
</evidence>
<name>A0A516V5H7_9GAMM</name>
<proteinExistence type="predicted"/>
<reference evidence="1 2" key="1">
    <citation type="submission" date="2019-07" db="EMBL/GenBank/DDBJ databases">
        <title>Lysobacter weifangensis sp. nov., isolated from bensulfuron-methyl contaminated farmland soil.</title>
        <authorList>
            <person name="Zhao H."/>
        </authorList>
    </citation>
    <scope>NUCLEOTIDE SEQUENCE [LARGE SCALE GENOMIC DNA]</scope>
    <source>
        <strain evidence="1 2">CC-Bw-6</strain>
    </source>
</reference>
<sequence length="210" mass="21465">MSAFDPVSRIGGKPAIPAGRSNGESMRHLRLPAALAGFVAIHGLVAVPAATAAEALQTMVVPGATCQLSIPTTNTGVRPKATGFRNESTTTSNFVICPLVTPTVRSANANPLANGYIILSSLDGQAHSVSCTAVVGLGGNVVFPAKYSTKSIAIPAATDDSVSGSWTLADFGQSSGDSIDGSAWFSVTCNLPPQVQIQSLQGNYYAEIGD</sequence>